<dbReference type="Proteomes" id="UP000440732">
    <property type="component" value="Unassembled WGS sequence"/>
</dbReference>
<dbReference type="Proteomes" id="UP000437068">
    <property type="component" value="Unassembled WGS sequence"/>
</dbReference>
<dbReference type="Proteomes" id="UP000441208">
    <property type="component" value="Unassembled WGS sequence"/>
</dbReference>
<evidence type="ECO:0000313" key="8">
    <source>
        <dbReference type="EMBL" id="KAE9259871.1"/>
    </source>
</evidence>
<dbReference type="EMBL" id="QXGE01010295">
    <property type="protein sequence ID" value="KAE9259871.1"/>
    <property type="molecule type" value="Genomic_DNA"/>
</dbReference>
<evidence type="ECO:0000313" key="16">
    <source>
        <dbReference type="Proteomes" id="UP000488956"/>
    </source>
</evidence>
<evidence type="ECO:0000313" key="5">
    <source>
        <dbReference type="EMBL" id="KAE9157023.1"/>
    </source>
</evidence>
<evidence type="ECO:0000313" key="3">
    <source>
        <dbReference type="EMBL" id="KAE9065592.1"/>
    </source>
</evidence>
<dbReference type="EMBL" id="QXGA01005809">
    <property type="protein sequence ID" value="KAE9065592.1"/>
    <property type="molecule type" value="Genomic_DNA"/>
</dbReference>
<dbReference type="EMBL" id="QXFZ01000009">
    <property type="protein sequence ID" value="KAE9140934.1"/>
    <property type="molecule type" value="Genomic_DNA"/>
</dbReference>
<comment type="caution">
    <text evidence="8">The sequence shown here is derived from an EMBL/GenBank/DDBJ whole genome shotgun (WGS) entry which is preliminary data.</text>
</comment>
<dbReference type="AlphaFoldDB" id="A0A6A4AMZ7"/>
<dbReference type="EMBL" id="QXGC01000010">
    <property type="protein sequence ID" value="KAE9255546.1"/>
    <property type="molecule type" value="Genomic_DNA"/>
</dbReference>
<evidence type="ECO:0000313" key="15">
    <source>
        <dbReference type="Proteomes" id="UP000476176"/>
    </source>
</evidence>
<protein>
    <submittedName>
        <fullName evidence="8">Uncharacterized protein</fullName>
    </submittedName>
</protein>
<name>A0A6A4AMZ7_9STRA</name>
<sequence length="49" mass="5402">MGVRELAKQGQHTANEVIKKATQTVYEANFKKFASLTAIRILARSAIVV</sequence>
<organism evidence="8 11">
    <name type="scientific">Phytophthora fragariae</name>
    <dbReference type="NCBI Taxonomy" id="53985"/>
    <lineage>
        <taxon>Eukaryota</taxon>
        <taxon>Sar</taxon>
        <taxon>Stramenopiles</taxon>
        <taxon>Oomycota</taxon>
        <taxon>Peronosporomycetes</taxon>
        <taxon>Peronosporales</taxon>
        <taxon>Peronosporaceae</taxon>
        <taxon>Phytophthora</taxon>
    </lineage>
</organism>
<evidence type="ECO:0000313" key="7">
    <source>
        <dbReference type="EMBL" id="KAE9257903.1"/>
    </source>
</evidence>
<evidence type="ECO:0000313" key="6">
    <source>
        <dbReference type="EMBL" id="KAE9255546.1"/>
    </source>
</evidence>
<dbReference type="Proteomes" id="UP000429523">
    <property type="component" value="Unassembled WGS sequence"/>
</dbReference>
<proteinExistence type="predicted"/>
<dbReference type="Proteomes" id="UP000476176">
    <property type="component" value="Unassembled WGS sequence"/>
</dbReference>
<dbReference type="Proteomes" id="UP000488956">
    <property type="component" value="Unassembled WGS sequence"/>
</dbReference>
<gene>
    <name evidence="8" type="ORF">PF001_g32905</name>
    <name evidence="7" type="ORF">PF002_g602</name>
    <name evidence="6" type="ORF">PF004_g502</name>
    <name evidence="5" type="ORF">PF005_g32993</name>
    <name evidence="3" type="ORF">PF006_g30430</name>
    <name evidence="4" type="ORF">PF007_g495</name>
    <name evidence="1" type="ORF">PF009_g32895</name>
    <name evidence="2" type="ORF">PF010_g32238</name>
</gene>
<evidence type="ECO:0000313" key="12">
    <source>
        <dbReference type="Proteomes" id="UP000440367"/>
    </source>
</evidence>
<reference evidence="9 10" key="1">
    <citation type="submission" date="2018-08" db="EMBL/GenBank/DDBJ databases">
        <title>Genomic investigation of the strawberry pathogen Phytophthora fragariae indicates pathogenicity is determined by transcriptional variation in three key races.</title>
        <authorList>
            <person name="Adams T.M."/>
            <person name="Armitage A.D."/>
            <person name="Sobczyk M.K."/>
            <person name="Bates H.J."/>
            <person name="Dunwell J.M."/>
            <person name="Nellist C.F."/>
            <person name="Harrison R.J."/>
        </authorList>
    </citation>
    <scope>NUCLEOTIDE SEQUENCE [LARGE SCALE GENOMIC DNA]</scope>
    <source>
        <strain evidence="8 11">A4</strain>
        <strain evidence="7 12">BC-1</strain>
        <strain evidence="6 15">BC-23</strain>
        <strain evidence="5 10">NOV-27</strain>
        <strain evidence="3 13">NOV-5</strain>
        <strain evidence="4 14">NOV-71</strain>
        <strain evidence="1 9">NOV-9</strain>
        <strain evidence="2 16">ONT-3</strain>
    </source>
</reference>
<dbReference type="EMBL" id="QXGF01009009">
    <property type="protein sequence ID" value="KAE8916782.1"/>
    <property type="molecule type" value="Genomic_DNA"/>
</dbReference>
<accession>A0A6A4AMZ7</accession>
<dbReference type="EMBL" id="QXFX01008865">
    <property type="protein sequence ID" value="KAE9055199.1"/>
    <property type="molecule type" value="Genomic_DNA"/>
</dbReference>
<dbReference type="Proteomes" id="UP000433483">
    <property type="component" value="Unassembled WGS sequence"/>
</dbReference>
<evidence type="ECO:0000313" key="1">
    <source>
        <dbReference type="EMBL" id="KAE8916782.1"/>
    </source>
</evidence>
<dbReference type="EMBL" id="QXGD01000012">
    <property type="protein sequence ID" value="KAE9257903.1"/>
    <property type="molecule type" value="Genomic_DNA"/>
</dbReference>
<evidence type="ECO:0000313" key="2">
    <source>
        <dbReference type="EMBL" id="KAE9055199.1"/>
    </source>
</evidence>
<dbReference type="EMBL" id="QXGB01009312">
    <property type="protein sequence ID" value="KAE9157023.1"/>
    <property type="molecule type" value="Genomic_DNA"/>
</dbReference>
<evidence type="ECO:0000313" key="9">
    <source>
        <dbReference type="Proteomes" id="UP000429523"/>
    </source>
</evidence>
<evidence type="ECO:0000313" key="14">
    <source>
        <dbReference type="Proteomes" id="UP000441208"/>
    </source>
</evidence>
<evidence type="ECO:0000313" key="4">
    <source>
        <dbReference type="EMBL" id="KAE9140934.1"/>
    </source>
</evidence>
<keyword evidence="10" id="KW-1185">Reference proteome</keyword>
<evidence type="ECO:0000313" key="11">
    <source>
        <dbReference type="Proteomes" id="UP000437068"/>
    </source>
</evidence>
<dbReference type="OrthoDB" id="10443663at2759"/>
<dbReference type="Proteomes" id="UP000440367">
    <property type="component" value="Unassembled WGS sequence"/>
</dbReference>
<evidence type="ECO:0000313" key="10">
    <source>
        <dbReference type="Proteomes" id="UP000433483"/>
    </source>
</evidence>
<evidence type="ECO:0000313" key="13">
    <source>
        <dbReference type="Proteomes" id="UP000440732"/>
    </source>
</evidence>